<organism evidence="1 2">
    <name type="scientific">Plenodomus tracheiphilus IPT5</name>
    <dbReference type="NCBI Taxonomy" id="1408161"/>
    <lineage>
        <taxon>Eukaryota</taxon>
        <taxon>Fungi</taxon>
        <taxon>Dikarya</taxon>
        <taxon>Ascomycota</taxon>
        <taxon>Pezizomycotina</taxon>
        <taxon>Dothideomycetes</taxon>
        <taxon>Pleosporomycetidae</taxon>
        <taxon>Pleosporales</taxon>
        <taxon>Pleosporineae</taxon>
        <taxon>Leptosphaeriaceae</taxon>
        <taxon>Plenodomus</taxon>
    </lineage>
</organism>
<dbReference type="AlphaFoldDB" id="A0A6A7B4B4"/>
<name>A0A6A7B4B4_9PLEO</name>
<keyword evidence="2" id="KW-1185">Reference proteome</keyword>
<protein>
    <submittedName>
        <fullName evidence="1">Uncharacterized protein</fullName>
    </submittedName>
</protein>
<evidence type="ECO:0000313" key="2">
    <source>
        <dbReference type="Proteomes" id="UP000799423"/>
    </source>
</evidence>
<evidence type="ECO:0000313" key="1">
    <source>
        <dbReference type="EMBL" id="KAF2850260.1"/>
    </source>
</evidence>
<proteinExistence type="predicted"/>
<dbReference type="EMBL" id="MU006307">
    <property type="protein sequence ID" value="KAF2850260.1"/>
    <property type="molecule type" value="Genomic_DNA"/>
</dbReference>
<reference evidence="1" key="1">
    <citation type="submission" date="2020-01" db="EMBL/GenBank/DDBJ databases">
        <authorList>
            <consortium name="DOE Joint Genome Institute"/>
            <person name="Haridas S."/>
            <person name="Albert R."/>
            <person name="Binder M."/>
            <person name="Bloem J."/>
            <person name="Labutti K."/>
            <person name="Salamov A."/>
            <person name="Andreopoulos B."/>
            <person name="Baker S.E."/>
            <person name="Barry K."/>
            <person name="Bills G."/>
            <person name="Bluhm B.H."/>
            <person name="Cannon C."/>
            <person name="Castanera R."/>
            <person name="Culley D.E."/>
            <person name="Daum C."/>
            <person name="Ezra D."/>
            <person name="Gonzalez J.B."/>
            <person name="Henrissat B."/>
            <person name="Kuo A."/>
            <person name="Liang C."/>
            <person name="Lipzen A."/>
            <person name="Lutzoni F."/>
            <person name="Magnuson J."/>
            <person name="Mondo S."/>
            <person name="Nolan M."/>
            <person name="Ohm R."/>
            <person name="Pangilinan J."/>
            <person name="Park H.-J."/>
            <person name="Ramirez L."/>
            <person name="Alfaro M."/>
            <person name="Sun H."/>
            <person name="Tritt A."/>
            <person name="Yoshinaga Y."/>
            <person name="Zwiers L.-H."/>
            <person name="Turgeon B.G."/>
            <person name="Goodwin S.B."/>
            <person name="Spatafora J.W."/>
            <person name="Crous P.W."/>
            <person name="Grigoriev I.V."/>
        </authorList>
    </citation>
    <scope>NUCLEOTIDE SEQUENCE</scope>
    <source>
        <strain evidence="1">IPT5</strain>
    </source>
</reference>
<dbReference type="Proteomes" id="UP000799423">
    <property type="component" value="Unassembled WGS sequence"/>
</dbReference>
<gene>
    <name evidence="1" type="ORF">T440DRAFT_109679</name>
</gene>
<accession>A0A6A7B4B4</accession>
<sequence length="143" mass="15753">MAAVARQCVHSWLRSVRPWQRLVDVSVAAVLGGRVDAWRRRRHRHRVPVRSSLIKRDDLGYVHHAQPRLRGASSPPTTPIALSQAPARRDLAAAAHPHLQSAVRRIVAVPPSNGPFPAVRTAITLLTTRRDPARAPAGSATYR</sequence>